<feature type="domain" description="Nrap protein" evidence="15">
    <location>
        <begin position="835"/>
        <end position="979"/>
    </location>
</feature>
<keyword evidence="6 10" id="KW-0694">RNA-binding</keyword>
<evidence type="ECO:0000256" key="5">
    <source>
        <dbReference type="ARBA" id="ARBA00022454"/>
    </source>
</evidence>
<dbReference type="PANTHER" id="PTHR17972">
    <property type="entry name" value="NUCLEOLAR RNA-ASSOCIATED PROTEIN"/>
    <property type="match status" value="1"/>
</dbReference>
<dbReference type="FunFam" id="1.10.1410.10:FF:000006">
    <property type="entry name" value="Nucleolar protein 6"/>
    <property type="match status" value="1"/>
</dbReference>
<sequence>MFDTKNMENDDEDSEIITKIQKRILEDDGDTVKPKKKKIRKENDLYKQPTVEELNQLRETENLYHSNLFRLQIEEILNEVKLKEKYKKQFKQWFSLFKQKIESIEETEDKQLNDLEPLKKLGIVVPELNVSINEKGNYKFLKPTRIDTIGSYCLGTTVGPNIVIDVMIEMPSKLFHKHDYQNYRYMRKRAIYLSYIASCLDNDLVEKKTFIGESWMPILKIIPTGLLSKRVVINVHIALEFGTFKYNRFVPEKNSVRFDWYFNDRLENDDKLIPTPLYNSNILRDLTIAEVNSRNIKIIAEYPNIRDGIILLKIWLRQRQIENSFDEFNGHILTMFVLFLLYEKKLNTYMSSYQIIRNVWNHLAMSNWNTAGITMCYEPESKTRVGEYHKYYDCVFLDITGYHNLMANVTANNYFWIRSEAKHAVECLDNSNIDSFQVLFMRRLPLFSTFDHFICLHDTEALDNLANKLVAKEKQLDLGVNKRAHLINHFVKILKEGLGQRVSHIYIPSKHLEEWEISEKKITNIGRIFIGFQLNPDYCFNIIDKGPAANLPEAVAFRKFWQQKSELRRFQDGSICEALVWSTGKTLSEKRMICKKIVMYLLKSKFNLSKDQYLYVGDQIDEFLHLKKTSITKFSYGTGEEATLQVHQVFNDLEKELTSLTDMPLSITGVQGNSSVFKYTEVFPPLATVYKADKKNTQATKQCLILNETTIKEAPKYAPAIEVTLQLSASGKWPDELEAVRHTKAAFHLQIAQCLRKQYNLKAKANANYIDVFKNGFVFRLIVAHQKEIALMKQEIDKDGVIKYRDNDESIELENKLFNLPKLTGALHGLHSQQPSFGPTCCLAKRWLSAQLIDYSHMPEIVIELIVASLYLTPDPYKPAQTPQVGFLRLLEYFARERWSTDPIIVNFNNGMSREEIVTIENSFETKRETLPPLFISTPYDHDKSIWTKKVPTKLILNRVSSLAKEVLKLVETELMKDSILVWKPMFIPPMTAYDCLIYVKSEFNPRRYQYFDLDDSVPKTTWHPYKPHTEQKIPVIEFNPVQRYLEQLRNGYGEFALFFHDTYGGSVIGVLLNPNALIAKDFKVANINCRKLDANGKLVLNVPAMIEDFSNLGNGLIEKIDLKSEKYM</sequence>
<dbReference type="GO" id="GO:0005694">
    <property type="term" value="C:chromosome"/>
    <property type="evidence" value="ECO:0007669"/>
    <property type="project" value="UniProtKB-SubCell"/>
</dbReference>
<comment type="function">
    <text evidence="8">Part of the small subunit (SSU) processome, first precursor of the small eukaryotic ribosomal subunit. During the assembly of the SSU processome in the nucleolus, many ribosome biogenesis factors, an RNA chaperone and ribosomal proteins associate with the nascent pre-rRNA and work in concert to generate RNA folding, modifications, rearrangements and cleavage as well as targeted degradation of pre-ribosomal RNA by the RNA exosome.</text>
</comment>
<evidence type="ECO:0000256" key="3">
    <source>
        <dbReference type="ARBA" id="ARBA00006674"/>
    </source>
</evidence>
<comment type="subcellular location">
    <subcellularLocation>
        <location evidence="1">Chromosome</location>
    </subcellularLocation>
    <subcellularLocation>
        <location evidence="2 10">Nucleus</location>
        <location evidence="2 10">Nucleolus</location>
    </subcellularLocation>
</comment>
<evidence type="ECO:0000256" key="10">
    <source>
        <dbReference type="RuleBase" id="RU364032"/>
    </source>
</evidence>
<evidence type="ECO:0000256" key="7">
    <source>
        <dbReference type="ARBA" id="ARBA00023242"/>
    </source>
</evidence>
<proteinExistence type="inferred from homology"/>
<evidence type="ECO:0000256" key="6">
    <source>
        <dbReference type="ARBA" id="ARBA00022884"/>
    </source>
</evidence>
<evidence type="ECO:0000313" key="17">
    <source>
        <dbReference type="EMBL" id="KAK0174034.1"/>
    </source>
</evidence>
<dbReference type="InterPro" id="IPR035370">
    <property type="entry name" value="Nrap_D5"/>
</dbReference>
<protein>
    <recommendedName>
        <fullName evidence="4 10">Nucleolar protein 6</fullName>
    </recommendedName>
</protein>
<evidence type="ECO:0000259" key="16">
    <source>
        <dbReference type="Pfam" id="PF17407"/>
    </source>
</evidence>
<gene>
    <name evidence="17" type="ORF">PV328_007152</name>
</gene>
<keyword evidence="18" id="KW-1185">Reference proteome</keyword>
<dbReference type="FunFam" id="1.10.1410.10:FF:000005">
    <property type="entry name" value="Nucleolar protein 6"/>
    <property type="match status" value="1"/>
</dbReference>
<dbReference type="Pfam" id="PF17407">
    <property type="entry name" value="Nrap_D6"/>
    <property type="match status" value="1"/>
</dbReference>
<comment type="subunit">
    <text evidence="9">Part of the small subunit (SSU) processome, composed of more than 70 proteins and the RNA chaperone small nucleolar RNA (snoRNA) U3.</text>
</comment>
<dbReference type="AlphaFoldDB" id="A0AA39FRH4"/>
<feature type="domain" description="Nrap protein" evidence="13">
    <location>
        <begin position="448"/>
        <end position="606"/>
    </location>
</feature>
<evidence type="ECO:0000256" key="9">
    <source>
        <dbReference type="ARBA" id="ARBA00035020"/>
    </source>
</evidence>
<feature type="domain" description="Nrap protein" evidence="14">
    <location>
        <begin position="631"/>
        <end position="831"/>
    </location>
</feature>
<dbReference type="SUPFAM" id="SSF81631">
    <property type="entry name" value="PAP/OAS1 substrate-binding domain"/>
    <property type="match status" value="1"/>
</dbReference>
<dbReference type="Gene3D" id="1.10.1410.10">
    <property type="match status" value="2"/>
</dbReference>
<keyword evidence="5" id="KW-0158">Chromosome</keyword>
<dbReference type="InterPro" id="IPR035367">
    <property type="entry name" value="Nrap_D2"/>
</dbReference>
<dbReference type="Proteomes" id="UP001168990">
    <property type="component" value="Unassembled WGS sequence"/>
</dbReference>
<dbReference type="GO" id="GO:0032040">
    <property type="term" value="C:small-subunit processome"/>
    <property type="evidence" value="ECO:0007669"/>
    <property type="project" value="TreeGrafter"/>
</dbReference>
<dbReference type="GO" id="GO:0034456">
    <property type="term" value="C:UTP-C complex"/>
    <property type="evidence" value="ECO:0007669"/>
    <property type="project" value="TreeGrafter"/>
</dbReference>
<comment type="caution">
    <text evidence="17">The sequence shown here is derived from an EMBL/GenBank/DDBJ whole genome shotgun (WGS) entry which is preliminary data.</text>
</comment>
<dbReference type="GO" id="GO:0006409">
    <property type="term" value="P:tRNA export from nucleus"/>
    <property type="evidence" value="ECO:0007669"/>
    <property type="project" value="TreeGrafter"/>
</dbReference>
<evidence type="ECO:0000256" key="4">
    <source>
        <dbReference type="ARBA" id="ARBA00016437"/>
    </source>
</evidence>
<evidence type="ECO:0000259" key="11">
    <source>
        <dbReference type="Pfam" id="PF03813"/>
    </source>
</evidence>
<evidence type="ECO:0000259" key="12">
    <source>
        <dbReference type="Pfam" id="PF17403"/>
    </source>
</evidence>
<feature type="domain" description="Nrap protein" evidence="12">
    <location>
        <begin position="305"/>
        <end position="442"/>
    </location>
</feature>
<comment type="similarity">
    <text evidence="3 10">Belongs to the NRAP family.</text>
</comment>
<evidence type="ECO:0000256" key="8">
    <source>
        <dbReference type="ARBA" id="ARBA00035000"/>
    </source>
</evidence>
<accession>A0AA39FRH4</accession>
<dbReference type="Pfam" id="PF17404">
    <property type="entry name" value="Nrap_D3"/>
    <property type="match status" value="1"/>
</dbReference>
<reference evidence="17" key="1">
    <citation type="journal article" date="2023" name="bioRxiv">
        <title>Scaffold-level genome assemblies of two parasitoid biocontrol wasps reveal the parthenogenesis mechanism and an associated novel virus.</title>
        <authorList>
            <person name="Inwood S."/>
            <person name="Skelly J."/>
            <person name="Guhlin J."/>
            <person name="Harrop T."/>
            <person name="Goldson S."/>
            <person name="Dearden P."/>
        </authorList>
    </citation>
    <scope>NUCLEOTIDE SEQUENCE</scope>
    <source>
        <strain evidence="17">Irish</strain>
        <tissue evidence="17">Whole body</tissue>
    </source>
</reference>
<dbReference type="InterPro" id="IPR005554">
    <property type="entry name" value="NOL6/Upt22"/>
</dbReference>
<feature type="domain" description="Nrap protein" evidence="11">
    <location>
        <begin position="164"/>
        <end position="290"/>
    </location>
</feature>
<evidence type="ECO:0000259" key="14">
    <source>
        <dbReference type="Pfam" id="PF17405"/>
    </source>
</evidence>
<feature type="domain" description="Nrap protein" evidence="16">
    <location>
        <begin position="992"/>
        <end position="1121"/>
    </location>
</feature>
<dbReference type="Gene3D" id="3.30.70.3030">
    <property type="match status" value="1"/>
</dbReference>
<dbReference type="InterPro" id="IPR035369">
    <property type="entry name" value="Nrap_D4"/>
</dbReference>
<organism evidence="17 18">
    <name type="scientific">Microctonus aethiopoides</name>
    <dbReference type="NCBI Taxonomy" id="144406"/>
    <lineage>
        <taxon>Eukaryota</taxon>
        <taxon>Metazoa</taxon>
        <taxon>Ecdysozoa</taxon>
        <taxon>Arthropoda</taxon>
        <taxon>Hexapoda</taxon>
        <taxon>Insecta</taxon>
        <taxon>Pterygota</taxon>
        <taxon>Neoptera</taxon>
        <taxon>Endopterygota</taxon>
        <taxon>Hymenoptera</taxon>
        <taxon>Apocrita</taxon>
        <taxon>Ichneumonoidea</taxon>
        <taxon>Braconidae</taxon>
        <taxon>Euphorinae</taxon>
        <taxon>Microctonus</taxon>
    </lineage>
</organism>
<evidence type="ECO:0000259" key="15">
    <source>
        <dbReference type="Pfam" id="PF17406"/>
    </source>
</evidence>
<keyword evidence="7 10" id="KW-0539">Nucleus</keyword>
<dbReference type="InterPro" id="IPR035082">
    <property type="entry name" value="Nrap_D1"/>
</dbReference>
<dbReference type="Pfam" id="PF03813">
    <property type="entry name" value="Nrap"/>
    <property type="match status" value="1"/>
</dbReference>
<dbReference type="GO" id="GO:0006364">
    <property type="term" value="P:rRNA processing"/>
    <property type="evidence" value="ECO:0007669"/>
    <property type="project" value="TreeGrafter"/>
</dbReference>
<evidence type="ECO:0000313" key="18">
    <source>
        <dbReference type="Proteomes" id="UP001168990"/>
    </source>
</evidence>
<dbReference type="GO" id="GO:0003723">
    <property type="term" value="F:RNA binding"/>
    <property type="evidence" value="ECO:0007669"/>
    <property type="project" value="UniProtKB-KW"/>
</dbReference>
<dbReference type="Pfam" id="PF17406">
    <property type="entry name" value="Nrap_D5"/>
    <property type="match status" value="1"/>
</dbReference>
<dbReference type="InterPro" id="IPR035371">
    <property type="entry name" value="Nrap_D6"/>
</dbReference>
<evidence type="ECO:0000256" key="1">
    <source>
        <dbReference type="ARBA" id="ARBA00004286"/>
    </source>
</evidence>
<dbReference type="EMBL" id="JAQQBS010000002">
    <property type="protein sequence ID" value="KAK0174034.1"/>
    <property type="molecule type" value="Genomic_DNA"/>
</dbReference>
<name>A0AA39FRH4_9HYME</name>
<reference evidence="17" key="2">
    <citation type="submission" date="2023-03" db="EMBL/GenBank/DDBJ databases">
        <authorList>
            <person name="Inwood S.N."/>
            <person name="Skelly J.G."/>
            <person name="Guhlin J."/>
            <person name="Harrop T.W.R."/>
            <person name="Goldson S.G."/>
            <person name="Dearden P.K."/>
        </authorList>
    </citation>
    <scope>NUCLEOTIDE SEQUENCE</scope>
    <source>
        <strain evidence="17">Irish</strain>
        <tissue evidence="17">Whole body</tissue>
    </source>
</reference>
<dbReference type="PANTHER" id="PTHR17972:SF0">
    <property type="entry name" value="NUCLEOLAR PROTEIN 6"/>
    <property type="match status" value="1"/>
</dbReference>
<evidence type="ECO:0000259" key="13">
    <source>
        <dbReference type="Pfam" id="PF17404"/>
    </source>
</evidence>
<dbReference type="InterPro" id="IPR035368">
    <property type="entry name" value="Nrap_D3"/>
</dbReference>
<dbReference type="Pfam" id="PF17403">
    <property type="entry name" value="Nrap_D2"/>
    <property type="match status" value="1"/>
</dbReference>
<dbReference type="Pfam" id="PF17405">
    <property type="entry name" value="Nrap_D4"/>
    <property type="match status" value="1"/>
</dbReference>
<evidence type="ECO:0000256" key="2">
    <source>
        <dbReference type="ARBA" id="ARBA00004604"/>
    </source>
</evidence>
<dbReference type="GO" id="GO:0032545">
    <property type="term" value="C:CURI complex"/>
    <property type="evidence" value="ECO:0007669"/>
    <property type="project" value="TreeGrafter"/>
</dbReference>